<feature type="region of interest" description="Disordered" evidence="2">
    <location>
        <begin position="476"/>
        <end position="497"/>
    </location>
</feature>
<accession>A0ABY4VD31</accession>
<dbReference type="Proteomes" id="UP001055658">
    <property type="component" value="Chromosome"/>
</dbReference>
<reference evidence="3" key="1">
    <citation type="submission" date="2022-02" db="EMBL/GenBank/DDBJ databases">
        <title>Coral-associated bacteria.</title>
        <authorList>
            <person name="Tang K."/>
            <person name="Wang X."/>
        </authorList>
    </citation>
    <scope>NUCLEOTIDE SEQUENCE</scope>
    <source>
        <strain evidence="3">SCSIO 43006</strain>
    </source>
</reference>
<sequence length="738" mass="78809">MAKQTSMATMVANLELRSTQYKREMAQAAARNKQLTREIKSTSAAGDVFGRSMRGAAQGVAAIDGPLGGVSGRVGALNGLLTSGASSWALFGAGVAGVTAVFYQSIRAGEEMERQQLKIEALLKATGSASGRTAQQLDDQARSVARATLASVTGIREAQGVLITFKGVQGPVFDDAIRLSQDLSAVMGGDAKSAALQLGKALEEPSTGLTALKRAGVSFTEQEKEQIKTLEQSGRVAEAQRMILLKLEQQVGGAGAAEAGGLTGATDSLGQAWQEFLEGLSETSGSTSIATAGIQKLTGVVDTLRRGLAPTEEEEQRNQFAKLHSQLVSHQHLMAKAEKEGVQVQFEIHKYKAEKILAQLDELQNAQIAAQKKRQEEERIAEEAAAAAREQAERDRIAQQRAMAEEAGGAQLIQLDQFLADQQGKIQLDHEQRLQQIAALQVAEEELTKRGFESIEALRAEYSEREKARYQMALAEEQSRSANDGGEGSQVGADGLTDAERQRITARLETLQLSWLTEMEQLQVQQDEEMALLDQAYAKKLINHDDYERKLTLLEGKHAKQREKLEQVSSKNRWKAFGGAMDMMLGISNTGSKKLFKIQKALSLAKAAATLPSAIIESYNNSGGYPWGIPAAVAMAAAGAAQIAQIKSASFDGGASASSVSTGGAVASTPSESFAASNDDGFVEGDSQQPGTVVNLTIQGDLIGDNAQTIADKLTTMFAEQDLVAIPEDSRQAQILRG</sequence>
<evidence type="ECO:0000256" key="1">
    <source>
        <dbReference type="SAM" id="Coils"/>
    </source>
</evidence>
<keyword evidence="1" id="KW-0175">Coiled coil</keyword>
<gene>
    <name evidence="3" type="ORF">MJO52_03195</name>
</gene>
<feature type="region of interest" description="Disordered" evidence="2">
    <location>
        <begin position="668"/>
        <end position="688"/>
    </location>
</feature>
<protein>
    <submittedName>
        <fullName evidence="3">Phage tail length tape measure family protein</fullName>
    </submittedName>
</protein>
<organism evidence="3 4">
    <name type="scientific">Microbulbifer variabilis</name>
    <dbReference type="NCBI Taxonomy" id="266805"/>
    <lineage>
        <taxon>Bacteria</taxon>
        <taxon>Pseudomonadati</taxon>
        <taxon>Pseudomonadota</taxon>
        <taxon>Gammaproteobacteria</taxon>
        <taxon>Cellvibrionales</taxon>
        <taxon>Microbulbiferaceae</taxon>
        <taxon>Microbulbifer</taxon>
    </lineage>
</organism>
<feature type="coiled-coil region" evidence="1">
    <location>
        <begin position="353"/>
        <end position="407"/>
    </location>
</feature>
<keyword evidence="4" id="KW-1185">Reference proteome</keyword>
<evidence type="ECO:0000256" key="2">
    <source>
        <dbReference type="SAM" id="MobiDB-lite"/>
    </source>
</evidence>
<evidence type="ECO:0000313" key="3">
    <source>
        <dbReference type="EMBL" id="USD22156.1"/>
    </source>
</evidence>
<dbReference type="EMBL" id="CP092418">
    <property type="protein sequence ID" value="USD22156.1"/>
    <property type="molecule type" value="Genomic_DNA"/>
</dbReference>
<dbReference type="RefSeq" id="WP_252084518.1">
    <property type="nucleotide sequence ID" value="NZ_CP092418.1"/>
</dbReference>
<name>A0ABY4VD31_9GAMM</name>
<proteinExistence type="predicted"/>
<feature type="coiled-coil region" evidence="1">
    <location>
        <begin position="11"/>
        <end position="45"/>
    </location>
</feature>
<evidence type="ECO:0000313" key="4">
    <source>
        <dbReference type="Proteomes" id="UP001055658"/>
    </source>
</evidence>